<evidence type="ECO:0000313" key="2">
    <source>
        <dbReference type="EMBL" id="KAH3684935.1"/>
    </source>
</evidence>
<keyword evidence="3" id="KW-1185">Reference proteome</keyword>
<gene>
    <name evidence="2" type="ORF">WICPIJ_004090</name>
</gene>
<dbReference type="Pfam" id="PF08315">
    <property type="entry name" value="cwf18"/>
    <property type="match status" value="1"/>
</dbReference>
<dbReference type="EMBL" id="JAEUBG010002260">
    <property type="protein sequence ID" value="KAH3684935.1"/>
    <property type="molecule type" value="Genomic_DNA"/>
</dbReference>
<reference evidence="2" key="1">
    <citation type="journal article" date="2021" name="Open Biol.">
        <title>Shared evolutionary footprints suggest mitochondrial oxidative damage underlies multiple complex I losses in fungi.</title>
        <authorList>
            <person name="Schikora-Tamarit M.A."/>
            <person name="Marcet-Houben M."/>
            <person name="Nosek J."/>
            <person name="Gabaldon T."/>
        </authorList>
    </citation>
    <scope>NUCLEOTIDE SEQUENCE</scope>
    <source>
        <strain evidence="2">CBS2887</strain>
    </source>
</reference>
<dbReference type="InterPro" id="IPR013169">
    <property type="entry name" value="mRNA_splic_Cwf18-like"/>
</dbReference>
<proteinExistence type="predicted"/>
<evidence type="ECO:0000313" key="3">
    <source>
        <dbReference type="Proteomes" id="UP000774326"/>
    </source>
</evidence>
<name>A0A9P8TN87_WICPI</name>
<reference evidence="2" key="2">
    <citation type="submission" date="2021-01" db="EMBL/GenBank/DDBJ databases">
        <authorList>
            <person name="Schikora-Tamarit M.A."/>
        </authorList>
    </citation>
    <scope>NUCLEOTIDE SEQUENCE</scope>
    <source>
        <strain evidence="2">CBS2887</strain>
    </source>
</reference>
<feature type="compositionally biased region" description="Polar residues" evidence="1">
    <location>
        <begin position="48"/>
        <end position="61"/>
    </location>
</feature>
<feature type="region of interest" description="Disordered" evidence="1">
    <location>
        <begin position="1"/>
        <end position="77"/>
    </location>
</feature>
<dbReference type="Proteomes" id="UP000774326">
    <property type="component" value="Unassembled WGS sequence"/>
</dbReference>
<dbReference type="AlphaFoldDB" id="A0A9P8TN87"/>
<evidence type="ECO:0000256" key="1">
    <source>
        <dbReference type="SAM" id="MobiDB-lite"/>
    </source>
</evidence>
<sequence length="213" mass="24006">MSSLSEQSQDRKARLLALRNKRKQPSTEPLAAEPDQVELSSTSTLTTANSQTIDETTTANSEEPPLKKPVLKSRNFNFDTNTQNKAIDHLSSFTSAAPSTINKHPQQQQPLATDNTQDSEQTNDPPKFIISSSETLEAVSLSLQSEILAQIQTKYHPIQATSGKKDSKKKITDDLVRDIQDDLELLDERYELCLKQLMRERIRGLQLKEQEQE</sequence>
<accession>A0A9P8TN87</accession>
<feature type="region of interest" description="Disordered" evidence="1">
    <location>
        <begin position="96"/>
        <end position="127"/>
    </location>
</feature>
<organism evidence="2 3">
    <name type="scientific">Wickerhamomyces pijperi</name>
    <name type="common">Yeast</name>
    <name type="synonym">Pichia pijperi</name>
    <dbReference type="NCBI Taxonomy" id="599730"/>
    <lineage>
        <taxon>Eukaryota</taxon>
        <taxon>Fungi</taxon>
        <taxon>Dikarya</taxon>
        <taxon>Ascomycota</taxon>
        <taxon>Saccharomycotina</taxon>
        <taxon>Saccharomycetes</taxon>
        <taxon>Phaffomycetales</taxon>
        <taxon>Wickerhamomycetaceae</taxon>
        <taxon>Wickerhamomyces</taxon>
    </lineage>
</organism>
<protein>
    <submittedName>
        <fullName evidence="2">Uncharacterized protein</fullName>
    </submittedName>
</protein>
<comment type="caution">
    <text evidence="2">The sequence shown here is derived from an EMBL/GenBank/DDBJ whole genome shotgun (WGS) entry which is preliminary data.</text>
</comment>